<feature type="short sequence motif" description="VHIID" evidence="3">
    <location>
        <begin position="397"/>
        <end position="401"/>
    </location>
</feature>
<keyword evidence="6" id="KW-1185">Reference proteome</keyword>
<name>A0A9Q0D4M0_9POAL</name>
<dbReference type="PANTHER" id="PTHR31636">
    <property type="entry name" value="OSJNBA0084A10.13 PROTEIN-RELATED"/>
    <property type="match status" value="1"/>
</dbReference>
<dbReference type="InterPro" id="IPR005202">
    <property type="entry name" value="TF_GRAS"/>
</dbReference>
<feature type="region of interest" description="Leucine repeat I (LRI)" evidence="3">
    <location>
        <begin position="287"/>
        <end position="347"/>
    </location>
</feature>
<keyword evidence="1" id="KW-0805">Transcription regulation</keyword>
<comment type="caution">
    <text evidence="5">The sequence shown here is derived from an EMBL/GenBank/DDBJ whole genome shotgun (WGS) entry which is preliminary data.</text>
</comment>
<reference evidence="5" key="1">
    <citation type="journal article" date="2022" name="Cell">
        <title>Repeat-based holocentromeres influence genome architecture and karyotype evolution.</title>
        <authorList>
            <person name="Hofstatter P.G."/>
            <person name="Thangavel G."/>
            <person name="Lux T."/>
            <person name="Neumann P."/>
            <person name="Vondrak T."/>
            <person name="Novak P."/>
            <person name="Zhang M."/>
            <person name="Costa L."/>
            <person name="Castellani M."/>
            <person name="Scott A."/>
            <person name="Toegelov H."/>
            <person name="Fuchs J."/>
            <person name="Mata-Sucre Y."/>
            <person name="Dias Y."/>
            <person name="Vanzela A.L.L."/>
            <person name="Huettel B."/>
            <person name="Almeida C.C.S."/>
            <person name="Simkova H."/>
            <person name="Souza G."/>
            <person name="Pedrosa-Harand A."/>
            <person name="Macas J."/>
            <person name="Mayer K.F.X."/>
            <person name="Houben A."/>
            <person name="Marques A."/>
        </authorList>
    </citation>
    <scope>NUCLEOTIDE SEQUENCE</scope>
    <source>
        <strain evidence="5">RhyBre1mFocal</strain>
    </source>
</reference>
<accession>A0A9Q0D4M0</accession>
<organism evidence="5 6">
    <name type="scientific">Rhynchospora breviuscula</name>
    <dbReference type="NCBI Taxonomy" id="2022672"/>
    <lineage>
        <taxon>Eukaryota</taxon>
        <taxon>Viridiplantae</taxon>
        <taxon>Streptophyta</taxon>
        <taxon>Embryophyta</taxon>
        <taxon>Tracheophyta</taxon>
        <taxon>Spermatophyta</taxon>
        <taxon>Magnoliopsida</taxon>
        <taxon>Liliopsida</taxon>
        <taxon>Poales</taxon>
        <taxon>Cyperaceae</taxon>
        <taxon>Cyperoideae</taxon>
        <taxon>Rhynchosporeae</taxon>
        <taxon>Rhynchospora</taxon>
    </lineage>
</organism>
<evidence type="ECO:0000256" key="4">
    <source>
        <dbReference type="SAM" id="MobiDB-lite"/>
    </source>
</evidence>
<evidence type="ECO:0000313" key="6">
    <source>
        <dbReference type="Proteomes" id="UP001151287"/>
    </source>
</evidence>
<dbReference type="Pfam" id="PF03514">
    <property type="entry name" value="GRAS"/>
    <property type="match status" value="1"/>
</dbReference>
<feature type="region of interest" description="Disordered" evidence="4">
    <location>
        <begin position="98"/>
        <end position="124"/>
    </location>
</feature>
<feature type="region of interest" description="SAW" evidence="3">
    <location>
        <begin position="585"/>
        <end position="660"/>
    </location>
</feature>
<dbReference type="EMBL" id="JAMQYH010000001">
    <property type="protein sequence ID" value="KAJ1704554.1"/>
    <property type="molecule type" value="Genomic_DNA"/>
</dbReference>
<feature type="region of interest" description="Leucine repeat II (LRII)" evidence="3">
    <location>
        <begin position="447"/>
        <end position="479"/>
    </location>
</feature>
<comment type="similarity">
    <text evidence="3">Belongs to the GRAS family.</text>
</comment>
<dbReference type="AlphaFoldDB" id="A0A9Q0D4M0"/>
<feature type="region of interest" description="VHIID" evidence="3">
    <location>
        <begin position="366"/>
        <end position="431"/>
    </location>
</feature>
<dbReference type="PROSITE" id="PS50985">
    <property type="entry name" value="GRAS"/>
    <property type="match status" value="1"/>
</dbReference>
<evidence type="ECO:0000256" key="3">
    <source>
        <dbReference type="PROSITE-ProRule" id="PRU01191"/>
    </source>
</evidence>
<proteinExistence type="inferred from homology"/>
<evidence type="ECO:0000313" key="5">
    <source>
        <dbReference type="EMBL" id="KAJ1704554.1"/>
    </source>
</evidence>
<gene>
    <name evidence="5" type="ORF">LUZ63_004333</name>
</gene>
<keyword evidence="2" id="KW-0804">Transcription</keyword>
<dbReference type="OrthoDB" id="47276at2759"/>
<comment type="caution">
    <text evidence="3">Lacks conserved residue(s) required for the propagation of feature annotation.</text>
</comment>
<dbReference type="Proteomes" id="UP001151287">
    <property type="component" value="Unassembled WGS sequence"/>
</dbReference>
<evidence type="ECO:0000256" key="2">
    <source>
        <dbReference type="ARBA" id="ARBA00023163"/>
    </source>
</evidence>
<protein>
    <submittedName>
        <fullName evidence="5">Uncharacterized protein</fullName>
    </submittedName>
</protein>
<evidence type="ECO:0000256" key="1">
    <source>
        <dbReference type="ARBA" id="ARBA00023015"/>
    </source>
</evidence>
<sequence length="685" mass="77847">MASNKPCQENGNNVPETWSSLHPIVECCQATPFTFSSDNFISSGNISQDVSDRTSNATINFISQILLEEDIDDEITDYQDEAALRETEKSFCDVLQQEYPSPNRPQLHTHQNKNTISGDSSTSRDCNSQYYNKIESLLVSDKPTTGSLSASEIKKGSEEAMKFFQTIRKLFLGLDPTRIGHEENINYYNKNQKAVIKSSLKMSYLDREPNLLVGPTHKHQAVFSDESVRNDNFDELLLSRGQEYFKQVLSLREFVQKETSMNSQEHLKDLGDEIGNGVEQITGKSVANLQSLLVHCSEAVSASDCSTAYELINKIRQHSSPKGVCFQRLAHYIANGLEARLGGTGSEIYHELISKHGSATEHLKAFCVYLSACPYLRASYYFANETIINISKDAAKVHIIDFGINFGYQWPGYFERLSSLGTTQPKIRITGIDFPHKGFRPAKRVDETGRRLSEYAERFGVCFNYQGIASKWENIKIEDLKIHEDEIVIVNSLYSFRNLADDTVVAVNCPREKVLSMIRKIKPCVFIHGIVNASYSTPFFPSRFKECLKSYLSFFDMCDTTMPCESEGRLLLERFVSPKLYNVIGCEGTERVERPENYKKWQARNIRAGLVQLPVNSTIMKKIKNSVRELYHKEFFVDEDHKWLLLGWKGSISQALSTWKSHSQALSTWKSHESESESVDCKTNK</sequence>